<feature type="region of interest" description="Disordered" evidence="1">
    <location>
        <begin position="418"/>
        <end position="470"/>
    </location>
</feature>
<dbReference type="InterPro" id="IPR012340">
    <property type="entry name" value="NA-bd_OB-fold"/>
</dbReference>
<dbReference type="GO" id="GO:0000781">
    <property type="term" value="C:chromosome, telomeric region"/>
    <property type="evidence" value="ECO:0007669"/>
    <property type="project" value="InterPro"/>
</dbReference>
<feature type="compositionally biased region" description="Basic and acidic residues" evidence="1">
    <location>
        <begin position="846"/>
        <end position="862"/>
    </location>
</feature>
<feature type="compositionally biased region" description="Acidic residues" evidence="1">
    <location>
        <begin position="903"/>
        <end position="921"/>
    </location>
</feature>
<feature type="compositionally biased region" description="Basic and acidic residues" evidence="1">
    <location>
        <begin position="433"/>
        <end position="443"/>
    </location>
</feature>
<feature type="region of interest" description="Disordered" evidence="1">
    <location>
        <begin position="839"/>
        <end position="1086"/>
    </location>
</feature>
<dbReference type="Gene3D" id="2.40.50.140">
    <property type="entry name" value="Nucleic acid-binding proteins"/>
    <property type="match status" value="1"/>
</dbReference>
<feature type="region of interest" description="Disordered" evidence="1">
    <location>
        <begin position="1235"/>
        <end position="1257"/>
    </location>
</feature>
<gene>
    <name evidence="3" type="ORF">FKW77_010544</name>
</gene>
<dbReference type="GO" id="GO:0003677">
    <property type="term" value="F:DNA binding"/>
    <property type="evidence" value="ECO:0007669"/>
    <property type="project" value="InterPro"/>
</dbReference>
<feature type="compositionally biased region" description="Polar residues" evidence="1">
    <location>
        <begin position="1616"/>
        <end position="1632"/>
    </location>
</feature>
<feature type="region of interest" description="Disordered" evidence="1">
    <location>
        <begin position="1272"/>
        <end position="1303"/>
    </location>
</feature>
<feature type="compositionally biased region" description="Low complexity" evidence="1">
    <location>
        <begin position="1070"/>
        <end position="1086"/>
    </location>
</feature>
<feature type="region of interest" description="Disordered" evidence="1">
    <location>
        <begin position="1526"/>
        <end position="1632"/>
    </location>
</feature>
<feature type="compositionally biased region" description="Acidic residues" evidence="1">
    <location>
        <begin position="1566"/>
        <end position="1576"/>
    </location>
</feature>
<dbReference type="SMART" id="SM00976">
    <property type="entry name" value="Telo_bind"/>
    <property type="match status" value="1"/>
</dbReference>
<evidence type="ECO:0000256" key="1">
    <source>
        <dbReference type="SAM" id="MobiDB-lite"/>
    </source>
</evidence>
<feature type="region of interest" description="Disordered" evidence="1">
    <location>
        <begin position="1345"/>
        <end position="1377"/>
    </location>
</feature>
<dbReference type="STRING" id="50376.A0A517L0K7"/>
<feature type="domain" description="Telomeric single stranded DNA binding POT1/Cdc13" evidence="2">
    <location>
        <begin position="1654"/>
        <end position="1815"/>
    </location>
</feature>
<protein>
    <recommendedName>
        <fullName evidence="2">Telomeric single stranded DNA binding POT1/Cdc13 domain-containing protein</fullName>
    </recommendedName>
</protein>
<reference evidence="3 4" key="1">
    <citation type="submission" date="2019-07" db="EMBL/GenBank/DDBJ databases">
        <title>Finished genome of Venturia effusa.</title>
        <authorList>
            <person name="Young C.A."/>
            <person name="Cox M.P."/>
            <person name="Ganley A.R.D."/>
            <person name="David W.J."/>
        </authorList>
    </citation>
    <scope>NUCLEOTIDE SEQUENCE [LARGE SCALE GENOMIC DNA]</scope>
    <source>
        <strain evidence="4">albino</strain>
    </source>
</reference>
<evidence type="ECO:0000313" key="4">
    <source>
        <dbReference type="Proteomes" id="UP000316270"/>
    </source>
</evidence>
<feature type="compositionally biased region" description="Polar residues" evidence="1">
    <location>
        <begin position="1236"/>
        <end position="1254"/>
    </location>
</feature>
<feature type="compositionally biased region" description="Basic and acidic residues" evidence="1">
    <location>
        <begin position="460"/>
        <end position="470"/>
    </location>
</feature>
<feature type="compositionally biased region" description="Polar residues" evidence="1">
    <location>
        <begin position="1577"/>
        <end position="1600"/>
    </location>
</feature>
<keyword evidence="4" id="KW-1185">Reference proteome</keyword>
<dbReference type="Proteomes" id="UP000316270">
    <property type="component" value="Chromosome 2"/>
</dbReference>
<organism evidence="3 4">
    <name type="scientific">Venturia effusa</name>
    <dbReference type="NCBI Taxonomy" id="50376"/>
    <lineage>
        <taxon>Eukaryota</taxon>
        <taxon>Fungi</taxon>
        <taxon>Dikarya</taxon>
        <taxon>Ascomycota</taxon>
        <taxon>Pezizomycotina</taxon>
        <taxon>Dothideomycetes</taxon>
        <taxon>Pleosporomycetidae</taxon>
        <taxon>Venturiales</taxon>
        <taxon>Venturiaceae</taxon>
        <taxon>Venturia</taxon>
    </lineage>
</organism>
<dbReference type="EMBL" id="CP042186">
    <property type="protein sequence ID" value="QDS69167.1"/>
    <property type="molecule type" value="Genomic_DNA"/>
</dbReference>
<feature type="compositionally biased region" description="Polar residues" evidence="1">
    <location>
        <begin position="1030"/>
        <end position="1041"/>
    </location>
</feature>
<dbReference type="SUPFAM" id="SSF50249">
    <property type="entry name" value="Nucleic acid-binding proteins"/>
    <property type="match status" value="1"/>
</dbReference>
<dbReference type="OrthoDB" id="5363079at2759"/>
<dbReference type="GO" id="GO:0000723">
    <property type="term" value="P:telomere maintenance"/>
    <property type="evidence" value="ECO:0007669"/>
    <property type="project" value="InterPro"/>
</dbReference>
<sequence length="1818" mass="202217">METIAISRLGRSLLYPETRCIKAMVALIWPYSSSTQSLALLLAEPDFRLRNKKGQVLVRFQGASAAAVARTRVGSGDVVSLSLEGVQWLDADPGITTPGRSVDTELLFKRKLVCQIVRDGQELANLNVDDDTASEQSRSHVPSTPTSPLFAYANLRLSGLHDLSTPASSAFHKRARASGNLLVDSPYDPFVSKEGEPMRKKARHSWGNEARWTFENDVPSPTRSDMSGDWIQDEDLLSPKKASQRITPVRQLHSPTSELSPITARQNRTYTHELRFQYIQDAMTQVSGDTEEDTDIENVQASVVPHQMSRERSYESPLRQSFSVFRDATFAGMNEGIGVPMNFDAVDFSVPLETASSQEAEDSLFNLPSSDSIEALEYAENDTRFGNLDAESLHIQFSRTSSLARELLESDEIDDKEIEGHTHWSAGFKRRSRESEQPRRKDSPEEEFEDVTPESQENGLDIRESDAPMRDDVRLEGFQSYDNSPKDDTERRLQLRAREWVELPVRYYSEPADSIDPALQHYELPRAIMAPPRLPTTQNSNLDLDPVVSMVPPSRPRSPKTPNLRPQLSAALPLPSPFPGDDLATSYMDDGGFNWQTSQGFKAPLRKSLPGLDFGFGFESDGLDRRYSTEVDDLDTDRNTVPPVELRPELTEQRVFEAQLALTRSPEVLETEIAPKEVLKHALPRSKLRKDECPTEPSSVESSSPEPLIGMVTEAVDAQADSFLHHDVVHELFDKSAHTLDAEEQAVPAVEGVGPGSAESNENIADAAMIEDETVGTKMVGLDGMDDDARRSLQAKYAGAPIVGMDSGRASQAIESGGDRSHTLNLRASEALSSDAFLTEQAGSEHAAHEESKEGPRDDEMVHSQSSAMDDSENGQEETMRQQNHDMRDEEENNRDRQRTEQEYDDDDDDENEVEDEEEEGGFPIWPTLRFGPPLLASAGPSNSGREVISLLSDGDEHVTSEEETDLESVDGNQEDARISYTNLIVDEVREDFEEDEEKEDEESEADEESDGDDDNAAESSGSENDDNQDQSSTTLSQGLFSGSYIPSLDGANDPPPLSRFVPESRSELRLSSSMPTSKSSLASSLAPSIVTSTNNHTTSSTAPLPQTRKAVVIELGSDSESEEEIQALHSTAPWPAIKHDTTGRVEVTDTYEPTYVNDRLLEDEASADLVGNHAPAVDEPMEVRPLYSPVNERQHPLPYEQKVPGLPLALVATKQRSAVSFAPRVSRRRALGGSQPITQLEHQSSQPLATSQDAFKRPRLVVQDTFEGMVHSDASVTTAPPSSRGHDSEATTDDESYSPTTQIRVKIEVPPPHSEGRNAQILSSSPLMMSDTYPEVHISHPDACENMRPQRSSWEQESRPQQSMAETALATPEASQLTQSQISLSVQDFENTLPPTLKLTQKTSASSRHTYRLYASQQPSNEKLQDHEKRGRKIKEAMIPSIRDESSAAQLSQIVPEAIATKLDKLKHDDLNEVSLRGLERPGPKIKEASEGSSAKLNTCFSDGKPRHKFQTAWEGSYGTTSKLDPWLSPRKHHPQYQFSSPPPSFEDEPSPASQTLRGDRFDIEGVESDEEDDMLSSQFDPANGRLSMSPTVKHQNLMTRPFKDKLKGEEDDYSSSQLPDFKFSQGQPSQTKGLNTSWGYYTPICNLMTKVSTHASQFFDDLVDVIAVVTKPSTRPLRAESGPKDYVTEFLISDQDFWPHKVSVKIYRPWKPALPVLEDGDAILLRDFSVLPTKKGVGLYMRSNEGSSWCAWKFNPKVKENNLCSDDDTPMWSQKFREGRELTLEDREVCTAAEAQRGDEERKFVQSLRDWWVKTA</sequence>
<dbReference type="InterPro" id="IPR011564">
    <property type="entry name" value="Telomer_end-bd_POT1/Cdc13"/>
</dbReference>
<feature type="region of interest" description="Disordered" evidence="1">
    <location>
        <begin position="548"/>
        <end position="575"/>
    </location>
</feature>
<accession>A0A517L0K7</accession>
<feature type="compositionally biased region" description="Basic and acidic residues" evidence="1">
    <location>
        <begin position="878"/>
        <end position="902"/>
    </location>
</feature>
<feature type="compositionally biased region" description="Acidic residues" evidence="1">
    <location>
        <begin position="989"/>
        <end position="1017"/>
    </location>
</feature>
<evidence type="ECO:0000259" key="2">
    <source>
        <dbReference type="SMART" id="SM00976"/>
    </source>
</evidence>
<evidence type="ECO:0000313" key="3">
    <source>
        <dbReference type="EMBL" id="QDS69167.1"/>
    </source>
</evidence>
<feature type="compositionally biased region" description="Polar residues" evidence="1">
    <location>
        <begin position="1350"/>
        <end position="1366"/>
    </location>
</feature>
<proteinExistence type="predicted"/>
<name>A0A517L0K7_9PEZI</name>